<dbReference type="PANTHER" id="PTHR11085">
    <property type="entry name" value="NAD-DEPENDENT PROTEIN DEACYLASE SIRTUIN-5, MITOCHONDRIAL-RELATED"/>
    <property type="match status" value="1"/>
</dbReference>
<keyword evidence="4" id="KW-0520">NAD</keyword>
<dbReference type="EMBL" id="PJQD01000019">
    <property type="protein sequence ID" value="POY75120.1"/>
    <property type="molecule type" value="Genomic_DNA"/>
</dbReference>
<feature type="compositionally biased region" description="Basic residues" evidence="6">
    <location>
        <begin position="207"/>
        <end position="216"/>
    </location>
</feature>
<organism evidence="8 9">
    <name type="scientific">Rhodotorula taiwanensis</name>
    <dbReference type="NCBI Taxonomy" id="741276"/>
    <lineage>
        <taxon>Eukaryota</taxon>
        <taxon>Fungi</taxon>
        <taxon>Dikarya</taxon>
        <taxon>Basidiomycota</taxon>
        <taxon>Pucciniomycotina</taxon>
        <taxon>Microbotryomycetes</taxon>
        <taxon>Sporidiobolales</taxon>
        <taxon>Sporidiobolaceae</taxon>
        <taxon>Rhodotorula</taxon>
    </lineage>
</organism>
<evidence type="ECO:0000313" key="8">
    <source>
        <dbReference type="EMBL" id="POY75120.1"/>
    </source>
</evidence>
<feature type="region of interest" description="Disordered" evidence="6">
    <location>
        <begin position="173"/>
        <end position="225"/>
    </location>
</feature>
<name>A0A2S5BED2_9BASI</name>
<dbReference type="SUPFAM" id="SSF52467">
    <property type="entry name" value="DHS-like NAD/FAD-binding domain"/>
    <property type="match status" value="1"/>
</dbReference>
<dbReference type="Pfam" id="PF02146">
    <property type="entry name" value="SIR2"/>
    <property type="match status" value="1"/>
</dbReference>
<evidence type="ECO:0000259" key="7">
    <source>
        <dbReference type="PROSITE" id="PS50305"/>
    </source>
</evidence>
<comment type="caution">
    <text evidence="8">The sequence shown here is derived from an EMBL/GenBank/DDBJ whole genome shotgun (WGS) entry which is preliminary data.</text>
</comment>
<evidence type="ECO:0000256" key="5">
    <source>
        <dbReference type="PROSITE-ProRule" id="PRU00236"/>
    </source>
</evidence>
<feature type="binding site" evidence="5">
    <location>
        <position position="268"/>
    </location>
    <ligand>
        <name>Zn(2+)</name>
        <dbReference type="ChEBI" id="CHEBI:29105"/>
    </ligand>
</feature>
<dbReference type="GO" id="GO:0046872">
    <property type="term" value="F:metal ion binding"/>
    <property type="evidence" value="ECO:0007669"/>
    <property type="project" value="UniProtKB-KW"/>
</dbReference>
<feature type="active site" description="Proton acceptor" evidence="5">
    <location>
        <position position="232"/>
    </location>
</feature>
<dbReference type="GO" id="GO:0005634">
    <property type="term" value="C:nucleus"/>
    <property type="evidence" value="ECO:0007669"/>
    <property type="project" value="TreeGrafter"/>
</dbReference>
<dbReference type="InterPro" id="IPR050134">
    <property type="entry name" value="NAD-dep_sirtuin_deacylases"/>
</dbReference>
<dbReference type="InterPro" id="IPR029035">
    <property type="entry name" value="DHS-like_NAD/FAD-binding_dom"/>
</dbReference>
<dbReference type="InterPro" id="IPR026591">
    <property type="entry name" value="Sirtuin_cat_small_dom_sf"/>
</dbReference>
<protein>
    <recommendedName>
        <fullName evidence="7">Deacetylase sirtuin-type domain-containing protein</fullName>
    </recommendedName>
</protein>
<keyword evidence="9" id="KW-1185">Reference proteome</keyword>
<dbReference type="OrthoDB" id="2919105at2759"/>
<feature type="binding site" evidence="5">
    <location>
        <position position="265"/>
    </location>
    <ligand>
        <name>Zn(2+)</name>
        <dbReference type="ChEBI" id="CHEBI:29105"/>
    </ligand>
</feature>
<keyword evidence="5" id="KW-0479">Metal-binding</keyword>
<reference evidence="8 9" key="1">
    <citation type="journal article" date="2018" name="Front. Microbiol.">
        <title>Prospects for Fungal Bioremediation of Acidic Radioactive Waste Sites: Characterization and Genome Sequence of Rhodotorula taiwanensis MD1149.</title>
        <authorList>
            <person name="Tkavc R."/>
            <person name="Matrosova V.Y."/>
            <person name="Grichenko O.E."/>
            <person name="Gostincar C."/>
            <person name="Volpe R.P."/>
            <person name="Klimenkova P."/>
            <person name="Gaidamakova E.K."/>
            <person name="Zhou C.E."/>
            <person name="Stewart B.J."/>
            <person name="Lyman M.G."/>
            <person name="Malfatti S.A."/>
            <person name="Rubinfeld B."/>
            <person name="Courtot M."/>
            <person name="Singh J."/>
            <person name="Dalgard C.L."/>
            <person name="Hamilton T."/>
            <person name="Frey K.G."/>
            <person name="Gunde-Cimerman N."/>
            <person name="Dugan L."/>
            <person name="Daly M.J."/>
        </authorList>
    </citation>
    <scope>NUCLEOTIDE SEQUENCE [LARGE SCALE GENOMIC DNA]</scope>
    <source>
        <strain evidence="8 9">MD1149</strain>
    </source>
</reference>
<dbReference type="PANTHER" id="PTHR11085:SF8">
    <property type="entry name" value="NAD-DEPENDENT HISTONE DEACETYLASE HST3"/>
    <property type="match status" value="1"/>
</dbReference>
<feature type="domain" description="Deacetylase sirtuin-type" evidence="7">
    <location>
        <begin position="10"/>
        <end position="395"/>
    </location>
</feature>
<dbReference type="InterPro" id="IPR003000">
    <property type="entry name" value="Sirtuin"/>
</dbReference>
<sequence length="444" mass="48428">MHILELSDYASTSAVTLEALAAVAMHVASEPTRVVFGVGAGISTAAGIPDFRGGATSLYGAESVRHPTRSHSTLDTRLATTRTAARTKDLFHHDVLLRLESRAEHLGMMATLRKAAKRVTRKGKERTISDGAANAARGAPTAFHGLMKRVAENGRLMRVYSQNIDGLEAAAGLVSPPPRFAETEAGGDRKTRSRIEADDSSSDFDRPRRKTPRRRAPTLAPSPQDLPVVALHGSLDHVHCSVCHHREKWKKRHTRAYKRGRRLPCPNCHDRGRTIDPAPLAFLRPAVVLYDDPSFASSPAAHLISSTIEADMRSEPACLVVAGTSLRIPGFRSLVKDLSRVVKRNGGWSILVNRENVGKEWDRFFDFHCTLSMLPELLTLLVLILRRLVPVLGDTEVFANHLTAFLDSLLPAASPTLADLPPDVTLAPPLASQTPVLESSSGWH</sequence>
<proteinExistence type="inferred from homology"/>
<evidence type="ECO:0000313" key="9">
    <source>
        <dbReference type="Proteomes" id="UP000237144"/>
    </source>
</evidence>
<dbReference type="Gene3D" id="3.40.50.1220">
    <property type="entry name" value="TPP-binding domain"/>
    <property type="match status" value="2"/>
</dbReference>
<dbReference type="GO" id="GO:0017136">
    <property type="term" value="F:histone deacetylase activity, NAD-dependent"/>
    <property type="evidence" value="ECO:0007669"/>
    <property type="project" value="TreeGrafter"/>
</dbReference>
<keyword evidence="3" id="KW-0808">Transferase</keyword>
<evidence type="ECO:0000256" key="2">
    <source>
        <dbReference type="ARBA" id="ARBA00006924"/>
    </source>
</evidence>
<dbReference type="InterPro" id="IPR026590">
    <property type="entry name" value="Ssirtuin_cat_dom"/>
</dbReference>
<feature type="binding site" evidence="5">
    <location>
        <position position="243"/>
    </location>
    <ligand>
        <name>Zn(2+)</name>
        <dbReference type="ChEBI" id="CHEBI:29105"/>
    </ligand>
</feature>
<dbReference type="PROSITE" id="PS50305">
    <property type="entry name" value="SIRTUIN"/>
    <property type="match status" value="1"/>
</dbReference>
<accession>A0A2S5BED2</accession>
<dbReference type="Gene3D" id="3.30.1600.10">
    <property type="entry name" value="SIR2/SIRT2 'Small Domain"/>
    <property type="match status" value="1"/>
</dbReference>
<evidence type="ECO:0000256" key="1">
    <source>
        <dbReference type="ARBA" id="ARBA00004173"/>
    </source>
</evidence>
<feature type="compositionally biased region" description="Basic and acidic residues" evidence="6">
    <location>
        <begin position="186"/>
        <end position="197"/>
    </location>
</feature>
<evidence type="ECO:0000256" key="3">
    <source>
        <dbReference type="ARBA" id="ARBA00022679"/>
    </source>
</evidence>
<comment type="similarity">
    <text evidence="2">Belongs to the sirtuin family. Class I subfamily.</text>
</comment>
<keyword evidence="5" id="KW-0862">Zinc</keyword>
<gene>
    <name evidence="8" type="ORF">BMF94_1750</name>
</gene>
<comment type="subcellular location">
    <subcellularLocation>
        <location evidence="1">Mitochondrion</location>
    </subcellularLocation>
</comment>
<dbReference type="AlphaFoldDB" id="A0A2S5BED2"/>
<evidence type="ECO:0000256" key="4">
    <source>
        <dbReference type="ARBA" id="ARBA00023027"/>
    </source>
</evidence>
<dbReference type="STRING" id="741276.A0A2S5BED2"/>
<dbReference type="GO" id="GO:0070403">
    <property type="term" value="F:NAD+ binding"/>
    <property type="evidence" value="ECO:0007669"/>
    <property type="project" value="InterPro"/>
</dbReference>
<dbReference type="GO" id="GO:0005739">
    <property type="term" value="C:mitochondrion"/>
    <property type="evidence" value="ECO:0007669"/>
    <property type="project" value="UniProtKB-SubCell"/>
</dbReference>
<evidence type="ECO:0000256" key="6">
    <source>
        <dbReference type="SAM" id="MobiDB-lite"/>
    </source>
</evidence>
<feature type="binding site" evidence="5">
    <location>
        <position position="240"/>
    </location>
    <ligand>
        <name>Zn(2+)</name>
        <dbReference type="ChEBI" id="CHEBI:29105"/>
    </ligand>
</feature>
<dbReference type="Proteomes" id="UP000237144">
    <property type="component" value="Unassembled WGS sequence"/>
</dbReference>